<dbReference type="PANTHER" id="PTHR10881">
    <property type="entry name" value="GOLGIN SUBFAMILY A MEMBER-RELATED"/>
    <property type="match status" value="1"/>
</dbReference>
<dbReference type="WBParaSite" id="jg6671">
    <property type="protein sequence ID" value="jg6671"/>
    <property type="gene ID" value="jg6671"/>
</dbReference>
<reference evidence="6" key="1">
    <citation type="submission" date="2022-11" db="UniProtKB">
        <authorList>
            <consortium name="WormBaseParasite"/>
        </authorList>
    </citation>
    <scope>IDENTIFICATION</scope>
</reference>
<feature type="coiled-coil region" evidence="2">
    <location>
        <begin position="168"/>
        <end position="379"/>
    </location>
</feature>
<evidence type="ECO:0000313" key="6">
    <source>
        <dbReference type="WBParaSite" id="jg6671"/>
    </source>
</evidence>
<evidence type="ECO:0000256" key="2">
    <source>
        <dbReference type="SAM" id="Coils"/>
    </source>
</evidence>
<dbReference type="AlphaFoldDB" id="A0A915EJV4"/>
<name>A0A915EJV4_9BILA</name>
<evidence type="ECO:0000259" key="4">
    <source>
        <dbReference type="Pfam" id="PF15070"/>
    </source>
</evidence>
<dbReference type="GO" id="GO:0032580">
    <property type="term" value="C:Golgi cisterna membrane"/>
    <property type="evidence" value="ECO:0007669"/>
    <property type="project" value="TreeGrafter"/>
</dbReference>
<feature type="coiled-coil region" evidence="2">
    <location>
        <begin position="490"/>
        <end position="517"/>
    </location>
</feature>
<keyword evidence="1 2" id="KW-0175">Coiled coil</keyword>
<dbReference type="GO" id="GO:0005801">
    <property type="term" value="C:cis-Golgi network"/>
    <property type="evidence" value="ECO:0007669"/>
    <property type="project" value="TreeGrafter"/>
</dbReference>
<evidence type="ECO:0000313" key="5">
    <source>
        <dbReference type="Proteomes" id="UP000887574"/>
    </source>
</evidence>
<accession>A0A915EJV4</accession>
<proteinExistence type="predicted"/>
<dbReference type="PANTHER" id="PTHR10881:SF46">
    <property type="entry name" value="GOLGIN SUBFAMILY A MEMBER 2"/>
    <property type="match status" value="1"/>
</dbReference>
<feature type="compositionally biased region" description="Polar residues" evidence="3">
    <location>
        <begin position="644"/>
        <end position="664"/>
    </location>
</feature>
<evidence type="ECO:0000256" key="3">
    <source>
        <dbReference type="SAM" id="MobiDB-lite"/>
    </source>
</evidence>
<dbReference type="InterPro" id="IPR043976">
    <property type="entry name" value="GOLGA_cons_dom"/>
</dbReference>
<feature type="region of interest" description="Disordered" evidence="3">
    <location>
        <begin position="608"/>
        <end position="664"/>
    </location>
</feature>
<organism evidence="5 6">
    <name type="scientific">Ditylenchus dipsaci</name>
    <dbReference type="NCBI Taxonomy" id="166011"/>
    <lineage>
        <taxon>Eukaryota</taxon>
        <taxon>Metazoa</taxon>
        <taxon>Ecdysozoa</taxon>
        <taxon>Nematoda</taxon>
        <taxon>Chromadorea</taxon>
        <taxon>Rhabditida</taxon>
        <taxon>Tylenchina</taxon>
        <taxon>Tylenchomorpha</taxon>
        <taxon>Sphaerularioidea</taxon>
        <taxon>Anguinidae</taxon>
        <taxon>Anguininae</taxon>
        <taxon>Ditylenchus</taxon>
    </lineage>
</organism>
<sequence>MSEVDDRLSHAKKLLKKYQSKYQQDLKVDHYNGYQHPSDATDHEHPCNTSIDPEIISCAPSRNSSCPSSTCNDNKVMPKGLLTPESSPSSENAEIAYLRKTLSEKDQSLNETANKLQLLHTHYSELYETYNLVNQSVQSNSIGGDQVSQLQTALAVAIEEKTGLQFELRDLSSKLASSETENRALKESQKIRTVALPSSDSSEQLKQLANEKSRLMETISNQSAQIEKQRKECSNLEAKIMVIQQDRNETQARLKHLYEEKNTLENDIEQMRNDLNMKEIYIRQLTRYSQADPQDQLVIQSLTEERKRCVEEAELKSAEVMELKKQAAAAREHFESCLSGVNDKLSRLQVEAEELRTSKAELESAKSYLEEQLRLLRINLEKTENFQTGFHNGQSPNPKQSETKVDLAEYEALQNSLSSMEQEYARNCSKYKELEKRVEQKNSQIESLQYELSESQRKIAALEEAGNVKSSIDVDVSSLLEQLQNEKATVSRAVGQNLELKEQLKELQDKFIAITNESATKEIERTSALANLAALQHQITDMQKTLTSQPSEENVSSIEHIKSHNFVERECQTDFTDVKISEELNGGTEHTENNVHNHLPETYPSQLNAAVSEESSHRCAPETPLRASPQEECSQISKQRDNLENGTPPQSNGQRSHNSTPSSMLNEATLRQLEQQLEKALTENSQFRISNERLQHWLTALETENESIGEYVALYRYQRSNIQKKIVESEMAIKRSRAEYSAVLKQLTDLQSAVISFARKKVQPVCAQQSLPRNLEEVVESSVTEMSSLIGENSVDVKEVVSNGSDAEVASRSSLPDYHSETLEKIIEIISRQQENLPKDMHAYLIHTLM</sequence>
<dbReference type="Pfam" id="PF15070">
    <property type="entry name" value="GOLGA2L5"/>
    <property type="match status" value="1"/>
</dbReference>
<feature type="coiled-coil region" evidence="2">
    <location>
        <begin position="417"/>
        <end position="465"/>
    </location>
</feature>
<dbReference type="Proteomes" id="UP000887574">
    <property type="component" value="Unplaced"/>
</dbReference>
<feature type="domain" description="Golgin subfamily A conserved" evidence="4">
    <location>
        <begin position="409"/>
        <end position="530"/>
    </location>
</feature>
<protein>
    <submittedName>
        <fullName evidence="6">Golgin subfamily A conserved domain-containing protein</fullName>
    </submittedName>
</protein>
<keyword evidence="5" id="KW-1185">Reference proteome</keyword>
<evidence type="ECO:0000256" key="1">
    <source>
        <dbReference type="ARBA" id="ARBA00023054"/>
    </source>
</evidence>
<dbReference type="InterPro" id="IPR024858">
    <property type="entry name" value="GOLGA"/>
</dbReference>
<dbReference type="GO" id="GO:0007030">
    <property type="term" value="P:Golgi organization"/>
    <property type="evidence" value="ECO:0007669"/>
    <property type="project" value="TreeGrafter"/>
</dbReference>
<dbReference type="GO" id="GO:0000137">
    <property type="term" value="C:Golgi cis cisterna"/>
    <property type="evidence" value="ECO:0007669"/>
    <property type="project" value="TreeGrafter"/>
</dbReference>